<evidence type="ECO:0000313" key="1">
    <source>
        <dbReference type="EMBL" id="CAK7326076.1"/>
    </source>
</evidence>
<protein>
    <submittedName>
        <fullName evidence="1">Uncharacterized protein</fullName>
    </submittedName>
</protein>
<dbReference type="EMBL" id="CAWUPB010000851">
    <property type="protein sequence ID" value="CAK7326076.1"/>
    <property type="molecule type" value="Genomic_DNA"/>
</dbReference>
<dbReference type="Proteomes" id="UP001314170">
    <property type="component" value="Unassembled WGS sequence"/>
</dbReference>
<name>A0AAV1R1C5_9ROSI</name>
<feature type="non-terminal residue" evidence="1">
    <location>
        <position position="83"/>
    </location>
</feature>
<comment type="caution">
    <text evidence="1">The sequence shown here is derived from an EMBL/GenBank/DDBJ whole genome shotgun (WGS) entry which is preliminary data.</text>
</comment>
<accession>A0AAV1R1C5</accession>
<evidence type="ECO:0000313" key="2">
    <source>
        <dbReference type="Proteomes" id="UP001314170"/>
    </source>
</evidence>
<organism evidence="1 2">
    <name type="scientific">Dovyalis caffra</name>
    <dbReference type="NCBI Taxonomy" id="77055"/>
    <lineage>
        <taxon>Eukaryota</taxon>
        <taxon>Viridiplantae</taxon>
        <taxon>Streptophyta</taxon>
        <taxon>Embryophyta</taxon>
        <taxon>Tracheophyta</taxon>
        <taxon>Spermatophyta</taxon>
        <taxon>Magnoliopsida</taxon>
        <taxon>eudicotyledons</taxon>
        <taxon>Gunneridae</taxon>
        <taxon>Pentapetalae</taxon>
        <taxon>rosids</taxon>
        <taxon>fabids</taxon>
        <taxon>Malpighiales</taxon>
        <taxon>Salicaceae</taxon>
        <taxon>Flacourtieae</taxon>
        <taxon>Dovyalis</taxon>
    </lineage>
</organism>
<sequence length="83" mass="8932">METDSRGLVLFDVGVPKFQRCKVQGASVTAAGAPRQLMKDGITRKGKTLFLPITSTSLTIFITRASKLKGRFASAHFQASCVS</sequence>
<dbReference type="AlphaFoldDB" id="A0AAV1R1C5"/>
<reference evidence="1 2" key="1">
    <citation type="submission" date="2024-01" db="EMBL/GenBank/DDBJ databases">
        <authorList>
            <person name="Waweru B."/>
        </authorList>
    </citation>
    <scope>NUCLEOTIDE SEQUENCE [LARGE SCALE GENOMIC DNA]</scope>
</reference>
<proteinExistence type="predicted"/>
<keyword evidence="2" id="KW-1185">Reference proteome</keyword>
<gene>
    <name evidence="1" type="ORF">DCAF_LOCUS3771</name>
</gene>